<dbReference type="InterPro" id="IPR058531">
    <property type="entry name" value="Baseplate_J_M"/>
</dbReference>
<feature type="domain" description="Baseplate J-like central" evidence="3">
    <location>
        <begin position="191"/>
        <end position="256"/>
    </location>
</feature>
<evidence type="ECO:0000256" key="1">
    <source>
        <dbReference type="ARBA" id="ARBA00038087"/>
    </source>
</evidence>
<evidence type="ECO:0000259" key="4">
    <source>
        <dbReference type="Pfam" id="PF26079"/>
    </source>
</evidence>
<keyword evidence="6" id="KW-1185">Reference proteome</keyword>
<evidence type="ECO:0000313" key="5">
    <source>
        <dbReference type="EMBL" id="KNC92780.1"/>
    </source>
</evidence>
<dbReference type="AlphaFoldDB" id="A0A0L0GUL2"/>
<dbReference type="EMBL" id="JNGI01000071">
    <property type="protein sequence ID" value="KNC92780.1"/>
    <property type="molecule type" value="Genomic_DNA"/>
</dbReference>
<dbReference type="Pfam" id="PF26079">
    <property type="entry name" value="Baseplate_J_C"/>
    <property type="match status" value="1"/>
</dbReference>
<feature type="domain" description="Baseplate protein J-like barrel" evidence="2">
    <location>
        <begin position="90"/>
        <end position="162"/>
    </location>
</feature>
<comment type="caution">
    <text evidence="5">The sequence shown here is derived from an EMBL/GenBank/DDBJ whole genome shotgun (WGS) entry which is preliminary data.</text>
</comment>
<dbReference type="OrthoDB" id="7565172at2"/>
<dbReference type="InterPro" id="IPR006949">
    <property type="entry name" value="Barrel_Baseplate_J-like"/>
</dbReference>
<dbReference type="Pfam" id="PF04865">
    <property type="entry name" value="Baseplate_J"/>
    <property type="match status" value="1"/>
</dbReference>
<dbReference type="PANTHER" id="PTHR37829:SF3">
    <property type="entry name" value="PROTEIN JAYE-RELATED"/>
    <property type="match status" value="1"/>
</dbReference>
<dbReference type="InterPro" id="IPR052399">
    <property type="entry name" value="Phage_Baseplate_Assmbl_Protein"/>
</dbReference>
<evidence type="ECO:0000259" key="3">
    <source>
        <dbReference type="Pfam" id="PF26078"/>
    </source>
</evidence>
<name>A0A0L0GUL2_9ENTR</name>
<reference evidence="5 6" key="1">
    <citation type="journal article" date="2015" name="Appl. Environ. Microbiol.">
        <title>The Enterobacterium Trabulsiella odontotermitis Presents Novel Adaptations Related to Its Association with Fungus-Growing Termites.</title>
        <authorList>
            <person name="Sapountzis P."/>
            <person name="Gruntjes T."/>
            <person name="Otani S."/>
            <person name="Estevez J."/>
            <person name="da Costa R.R."/>
            <person name="Plunkett G.3rd."/>
            <person name="Perna N.T."/>
            <person name="Poulsen M."/>
        </authorList>
    </citation>
    <scope>NUCLEOTIDE SEQUENCE [LARGE SCALE GENOMIC DNA]</scope>
    <source>
        <strain evidence="5 6">12</strain>
    </source>
</reference>
<dbReference type="PANTHER" id="PTHR37829">
    <property type="entry name" value="PHAGE-LIKE ELEMENT PBSX PROTEIN XKDT"/>
    <property type="match status" value="1"/>
</dbReference>
<dbReference type="Proteomes" id="UP000037393">
    <property type="component" value="Unassembled WGS sequence"/>
</dbReference>
<gene>
    <name evidence="5" type="ORF">GM31_22080</name>
</gene>
<feature type="domain" description="Baseplate J-like C-terminal" evidence="4">
    <location>
        <begin position="268"/>
        <end position="335"/>
    </location>
</feature>
<proteinExistence type="inferred from homology"/>
<protein>
    <submittedName>
        <fullName evidence="5">Tail protein</fullName>
    </submittedName>
</protein>
<accession>A0A0L0GUL2</accession>
<evidence type="ECO:0000313" key="6">
    <source>
        <dbReference type="Proteomes" id="UP000037393"/>
    </source>
</evidence>
<dbReference type="Pfam" id="PF26078">
    <property type="entry name" value="Baseplate_J_M"/>
    <property type="match status" value="1"/>
</dbReference>
<dbReference type="PATRIC" id="fig|379893.4.peg.4475"/>
<evidence type="ECO:0000259" key="2">
    <source>
        <dbReference type="Pfam" id="PF04865"/>
    </source>
</evidence>
<dbReference type="InterPro" id="IPR058530">
    <property type="entry name" value="Baseplate_J-like_C"/>
</dbReference>
<comment type="similarity">
    <text evidence="1">Belongs to the Mu gp47/PBSX XkdT family.</text>
</comment>
<sequence>MPHIIPSVSDIRDTILRDIKNLRTEADTGPDSDYFVRASSVASAVRGTYQDQQWIARQIFPDTADHDFLLMHASLRNLTPKPATPAGGQLQITGTPGTTVSSGLAFSYGNGQTGLTLTPGTTGDDGKATVSVVATSTGTDSNVPDNSSATLTQAPSGISSKALLLSMSGGTSTESDDSLLARLLEVIRRPPAGGNKYDYHRWAMEVPGVTAAFVYPLRRGLGTVDVVITSGNDLPSPQTVAAAQAHIDDVRPVTAKNSLVLMPTPRNVDFEIQVALSGLTLADAKIQINNALVSYFSQLAPGAPAIMFQIGALISAIPGITDCKIVTPAANVVPVVDEDVVEWVRMGNLDLGNLP</sequence>
<dbReference type="RefSeq" id="WP_049857329.1">
    <property type="nucleotide sequence ID" value="NZ_JNGI01000071.1"/>
</dbReference>
<organism evidence="5 6">
    <name type="scientific">Trabulsiella odontotermitis</name>
    <dbReference type="NCBI Taxonomy" id="379893"/>
    <lineage>
        <taxon>Bacteria</taxon>
        <taxon>Pseudomonadati</taxon>
        <taxon>Pseudomonadota</taxon>
        <taxon>Gammaproteobacteria</taxon>
        <taxon>Enterobacterales</taxon>
        <taxon>Enterobacteriaceae</taxon>
        <taxon>Trabulsiella</taxon>
    </lineage>
</organism>